<sequence length="87" mass="9540">MANHKSALKRHKQSLVRNARNRAMKTRVKNAIKAVREAVTLGDKEKATVALKAATSVLDKAATKKVIHWRNAGRKVSRLSVAVSKLG</sequence>
<dbReference type="PATRIC" id="fig|1121439.3.peg.2965"/>
<dbReference type="GO" id="GO:0003735">
    <property type="term" value="F:structural constituent of ribosome"/>
    <property type="evidence" value="ECO:0007669"/>
    <property type="project" value="InterPro"/>
</dbReference>
<dbReference type="InterPro" id="IPR036510">
    <property type="entry name" value="Ribosomal_bS20_sf"/>
</dbReference>
<evidence type="ECO:0000256" key="5">
    <source>
        <dbReference type="ARBA" id="ARBA00022980"/>
    </source>
</evidence>
<dbReference type="FunFam" id="1.20.58.110:FF:000001">
    <property type="entry name" value="30S ribosomal protein S20"/>
    <property type="match status" value="1"/>
</dbReference>
<comment type="caution">
    <text evidence="10">The sequence shown here is derived from an EMBL/GenBank/DDBJ whole genome shotgun (WGS) entry which is preliminary data.</text>
</comment>
<evidence type="ECO:0000313" key="10">
    <source>
        <dbReference type="EMBL" id="EPR30438.1"/>
    </source>
</evidence>
<gene>
    <name evidence="8" type="primary">rpsT</name>
    <name evidence="10" type="ORF">dsat_1578</name>
</gene>
<dbReference type="Pfam" id="PF01649">
    <property type="entry name" value="Ribosomal_S20p"/>
    <property type="match status" value="1"/>
</dbReference>
<dbReference type="GO" id="GO:0005829">
    <property type="term" value="C:cytosol"/>
    <property type="evidence" value="ECO:0007669"/>
    <property type="project" value="TreeGrafter"/>
</dbReference>
<evidence type="ECO:0000256" key="1">
    <source>
        <dbReference type="ARBA" id="ARBA00003134"/>
    </source>
</evidence>
<dbReference type="EMBL" id="ATHI01000032">
    <property type="protein sequence ID" value="EPR30438.1"/>
    <property type="molecule type" value="Genomic_DNA"/>
</dbReference>
<dbReference type="STRING" id="1121439.dsat_1578"/>
<evidence type="ECO:0000256" key="3">
    <source>
        <dbReference type="ARBA" id="ARBA00022730"/>
    </source>
</evidence>
<dbReference type="SUPFAM" id="SSF46992">
    <property type="entry name" value="Ribosomal protein S20"/>
    <property type="match status" value="1"/>
</dbReference>
<dbReference type="OrthoDB" id="9807974at2"/>
<evidence type="ECO:0000256" key="6">
    <source>
        <dbReference type="ARBA" id="ARBA00023274"/>
    </source>
</evidence>
<dbReference type="PANTHER" id="PTHR33398:SF1">
    <property type="entry name" value="SMALL RIBOSOMAL SUBUNIT PROTEIN BS20C"/>
    <property type="match status" value="1"/>
</dbReference>
<evidence type="ECO:0000256" key="4">
    <source>
        <dbReference type="ARBA" id="ARBA00022884"/>
    </source>
</evidence>
<reference evidence="10 11" key="1">
    <citation type="journal article" date="2013" name="Genome Announc.">
        <title>Draft genome sequences for three mercury-methylating, sulfate-reducing bacteria.</title>
        <authorList>
            <person name="Brown S.D."/>
            <person name="Hurt R.A.Jr."/>
            <person name="Gilmour C.C."/>
            <person name="Elias D.A."/>
        </authorList>
    </citation>
    <scope>NUCLEOTIDE SEQUENCE [LARGE SCALE GENOMIC DNA]</scope>
    <source>
        <strain evidence="10 11">DSM 16529</strain>
    </source>
</reference>
<name>S7UDZ2_9BACT</name>
<comment type="similarity">
    <text evidence="2 8">Belongs to the bacterial ribosomal protein bS20 family.</text>
</comment>
<evidence type="ECO:0000256" key="7">
    <source>
        <dbReference type="ARBA" id="ARBA00035136"/>
    </source>
</evidence>
<keyword evidence="5 8" id="KW-0689">Ribosomal protein</keyword>
<organism evidence="10 11">
    <name type="scientific">Alkalidesulfovibrio alkalitolerans DSM 16529</name>
    <dbReference type="NCBI Taxonomy" id="1121439"/>
    <lineage>
        <taxon>Bacteria</taxon>
        <taxon>Pseudomonadati</taxon>
        <taxon>Thermodesulfobacteriota</taxon>
        <taxon>Desulfovibrionia</taxon>
        <taxon>Desulfovibrionales</taxon>
        <taxon>Desulfovibrionaceae</taxon>
        <taxon>Alkalidesulfovibrio</taxon>
    </lineage>
</organism>
<proteinExistence type="inferred from homology"/>
<accession>S7UDZ2</accession>
<evidence type="ECO:0000256" key="2">
    <source>
        <dbReference type="ARBA" id="ARBA00007634"/>
    </source>
</evidence>
<dbReference type="InterPro" id="IPR002583">
    <property type="entry name" value="Ribosomal_bS20"/>
</dbReference>
<protein>
    <recommendedName>
        <fullName evidence="7 8">Small ribosomal subunit protein bS20</fullName>
    </recommendedName>
</protein>
<dbReference type="Gene3D" id="1.20.58.110">
    <property type="entry name" value="Ribosomal protein S20"/>
    <property type="match status" value="1"/>
</dbReference>
<dbReference type="RefSeq" id="WP_020888274.1">
    <property type="nucleotide sequence ID" value="NZ_ATHI01000032.1"/>
</dbReference>
<dbReference type="PANTHER" id="PTHR33398">
    <property type="entry name" value="30S RIBOSOMAL PROTEIN S20"/>
    <property type="match status" value="1"/>
</dbReference>
<dbReference type="HAMAP" id="MF_00500">
    <property type="entry name" value="Ribosomal_bS20"/>
    <property type="match status" value="1"/>
</dbReference>
<keyword evidence="6 8" id="KW-0687">Ribonucleoprotein</keyword>
<dbReference type="NCBIfam" id="TIGR00029">
    <property type="entry name" value="S20"/>
    <property type="match status" value="1"/>
</dbReference>
<keyword evidence="3 8" id="KW-0699">rRNA-binding</keyword>
<comment type="function">
    <text evidence="1 8">Binds directly to 16S ribosomal RNA.</text>
</comment>
<keyword evidence="11" id="KW-1185">Reference proteome</keyword>
<dbReference type="AlphaFoldDB" id="S7UDZ2"/>
<dbReference type="GO" id="GO:0015935">
    <property type="term" value="C:small ribosomal subunit"/>
    <property type="evidence" value="ECO:0007669"/>
    <property type="project" value="TreeGrafter"/>
</dbReference>
<dbReference type="GO" id="GO:0006412">
    <property type="term" value="P:translation"/>
    <property type="evidence" value="ECO:0007669"/>
    <property type="project" value="UniProtKB-UniRule"/>
</dbReference>
<dbReference type="GO" id="GO:0070181">
    <property type="term" value="F:small ribosomal subunit rRNA binding"/>
    <property type="evidence" value="ECO:0007669"/>
    <property type="project" value="TreeGrafter"/>
</dbReference>
<evidence type="ECO:0000313" key="11">
    <source>
        <dbReference type="Proteomes" id="UP000014975"/>
    </source>
</evidence>
<feature type="region of interest" description="Disordered" evidence="9">
    <location>
        <begin position="1"/>
        <end position="21"/>
    </location>
</feature>
<evidence type="ECO:0000256" key="9">
    <source>
        <dbReference type="SAM" id="MobiDB-lite"/>
    </source>
</evidence>
<evidence type="ECO:0000256" key="8">
    <source>
        <dbReference type="HAMAP-Rule" id="MF_00500"/>
    </source>
</evidence>
<dbReference type="Proteomes" id="UP000014975">
    <property type="component" value="Unassembled WGS sequence"/>
</dbReference>
<keyword evidence="4 8" id="KW-0694">RNA-binding</keyword>
<dbReference type="eggNOG" id="COG0268">
    <property type="taxonomic scope" value="Bacteria"/>
</dbReference>